<keyword evidence="1" id="KW-1133">Transmembrane helix</keyword>
<dbReference type="EMBL" id="FUYA01000004">
    <property type="protein sequence ID" value="SKA71319.1"/>
    <property type="molecule type" value="Genomic_DNA"/>
</dbReference>
<keyword evidence="3" id="KW-1185">Reference proteome</keyword>
<evidence type="ECO:0000313" key="3">
    <source>
        <dbReference type="Proteomes" id="UP000189733"/>
    </source>
</evidence>
<keyword evidence="1" id="KW-0472">Membrane</keyword>
<proteinExistence type="predicted"/>
<feature type="transmembrane region" description="Helical" evidence="1">
    <location>
        <begin position="124"/>
        <end position="143"/>
    </location>
</feature>
<feature type="transmembrane region" description="Helical" evidence="1">
    <location>
        <begin position="38"/>
        <end position="54"/>
    </location>
</feature>
<sequence length="232" mass="25774">MIDIESLRLALTVSTTVTAFAVLWLHRSRFAVRGTREWATSYALLLAGLVFRALRSEIPTGVSSVFSYTATFGGYVWLLLGVRRFLGEQKAGGGWTREGMASLAAAFLVFGGVFELLGEGRMSQLVPACAYIVLSLYTGYVLLRSQKDALVQEALGRAFLVNGCMIAACELEQFWGFTQPLAPELMQYASEIFVFWQLLFSLLVAFALMLMVGEHLHQQLILQRSKEQKKSP</sequence>
<name>A0A1T4W2E6_9BACT</name>
<evidence type="ECO:0000256" key="1">
    <source>
        <dbReference type="SAM" id="Phobius"/>
    </source>
</evidence>
<reference evidence="2 3" key="1">
    <citation type="submission" date="2017-02" db="EMBL/GenBank/DDBJ databases">
        <authorList>
            <person name="Peterson S.W."/>
        </authorList>
    </citation>
    <scope>NUCLEOTIDE SEQUENCE [LARGE SCALE GENOMIC DNA]</scope>
    <source>
        <strain evidence="2 3">DSM 18034</strain>
    </source>
</reference>
<keyword evidence="1" id="KW-0812">Transmembrane</keyword>
<feature type="transmembrane region" description="Helical" evidence="1">
    <location>
        <begin position="155"/>
        <end position="175"/>
    </location>
</feature>
<dbReference type="Proteomes" id="UP000189733">
    <property type="component" value="Unassembled WGS sequence"/>
</dbReference>
<organism evidence="2 3">
    <name type="scientific">Desulfobaculum bizertense DSM 18034</name>
    <dbReference type="NCBI Taxonomy" id="1121442"/>
    <lineage>
        <taxon>Bacteria</taxon>
        <taxon>Pseudomonadati</taxon>
        <taxon>Thermodesulfobacteriota</taxon>
        <taxon>Desulfovibrionia</taxon>
        <taxon>Desulfovibrionales</taxon>
        <taxon>Desulfovibrionaceae</taxon>
        <taxon>Desulfobaculum</taxon>
    </lineage>
</organism>
<evidence type="ECO:0000313" key="2">
    <source>
        <dbReference type="EMBL" id="SKA71319.1"/>
    </source>
</evidence>
<feature type="transmembrane region" description="Helical" evidence="1">
    <location>
        <begin position="66"/>
        <end position="86"/>
    </location>
</feature>
<feature type="transmembrane region" description="Helical" evidence="1">
    <location>
        <begin position="98"/>
        <end position="118"/>
    </location>
</feature>
<dbReference type="AlphaFoldDB" id="A0A1T4W2E6"/>
<accession>A0A1T4W2E6</accession>
<feature type="transmembrane region" description="Helical" evidence="1">
    <location>
        <begin position="6"/>
        <end position="26"/>
    </location>
</feature>
<feature type="transmembrane region" description="Helical" evidence="1">
    <location>
        <begin position="195"/>
        <end position="216"/>
    </location>
</feature>
<protein>
    <submittedName>
        <fullName evidence="2">Uncharacterized protein</fullName>
    </submittedName>
</protein>
<dbReference type="RefSeq" id="WP_144012579.1">
    <property type="nucleotide sequence ID" value="NZ_FUYA01000004.1"/>
</dbReference>
<gene>
    <name evidence="2" type="ORF">SAMN02745702_01454</name>
</gene>